<dbReference type="Pfam" id="PF00440">
    <property type="entry name" value="TetR_N"/>
    <property type="match status" value="1"/>
</dbReference>
<dbReference type="PANTHER" id="PTHR30055:SF234">
    <property type="entry name" value="HTH-TYPE TRANSCRIPTIONAL REGULATOR BETI"/>
    <property type="match status" value="1"/>
</dbReference>
<evidence type="ECO:0000256" key="1">
    <source>
        <dbReference type="ARBA" id="ARBA00022491"/>
    </source>
</evidence>
<dbReference type="SUPFAM" id="SSF48498">
    <property type="entry name" value="Tetracyclin repressor-like, C-terminal domain"/>
    <property type="match status" value="1"/>
</dbReference>
<evidence type="ECO:0000256" key="4">
    <source>
        <dbReference type="ARBA" id="ARBA00023163"/>
    </source>
</evidence>
<gene>
    <name evidence="7" type="ORF">GCM10009720_01970</name>
</gene>
<dbReference type="PROSITE" id="PS50977">
    <property type="entry name" value="HTH_TETR_2"/>
    <property type="match status" value="1"/>
</dbReference>
<keyword evidence="3 5" id="KW-0238">DNA-binding</keyword>
<protein>
    <submittedName>
        <fullName evidence="7">TetR/AcrR family transcriptional regulator</fullName>
    </submittedName>
</protein>
<feature type="domain" description="HTH tetR-type" evidence="6">
    <location>
        <begin position="8"/>
        <end position="68"/>
    </location>
</feature>
<evidence type="ECO:0000256" key="3">
    <source>
        <dbReference type="ARBA" id="ARBA00023125"/>
    </source>
</evidence>
<organism evidence="7 8">
    <name type="scientific">Yaniella flava</name>
    <dbReference type="NCBI Taxonomy" id="287930"/>
    <lineage>
        <taxon>Bacteria</taxon>
        <taxon>Bacillati</taxon>
        <taxon>Actinomycetota</taxon>
        <taxon>Actinomycetes</taxon>
        <taxon>Micrococcales</taxon>
        <taxon>Micrococcaceae</taxon>
        <taxon>Yaniella</taxon>
    </lineage>
</organism>
<comment type="caution">
    <text evidence="7">The sequence shown here is derived from an EMBL/GenBank/DDBJ whole genome shotgun (WGS) entry which is preliminary data.</text>
</comment>
<dbReference type="Proteomes" id="UP001501461">
    <property type="component" value="Unassembled WGS sequence"/>
</dbReference>
<proteinExistence type="predicted"/>
<dbReference type="InterPro" id="IPR050109">
    <property type="entry name" value="HTH-type_TetR-like_transc_reg"/>
</dbReference>
<dbReference type="InterPro" id="IPR039538">
    <property type="entry name" value="BetI_C"/>
</dbReference>
<keyword evidence="4" id="KW-0804">Transcription</keyword>
<evidence type="ECO:0000256" key="2">
    <source>
        <dbReference type="ARBA" id="ARBA00023015"/>
    </source>
</evidence>
<dbReference type="InterPro" id="IPR036271">
    <property type="entry name" value="Tet_transcr_reg_TetR-rel_C_sf"/>
</dbReference>
<evidence type="ECO:0000259" key="6">
    <source>
        <dbReference type="PROSITE" id="PS50977"/>
    </source>
</evidence>
<evidence type="ECO:0000313" key="8">
    <source>
        <dbReference type="Proteomes" id="UP001501461"/>
    </source>
</evidence>
<dbReference type="Gene3D" id="1.10.357.10">
    <property type="entry name" value="Tetracycline Repressor, domain 2"/>
    <property type="match status" value="1"/>
</dbReference>
<evidence type="ECO:0000313" key="7">
    <source>
        <dbReference type="EMBL" id="GAA2025925.1"/>
    </source>
</evidence>
<dbReference type="RefSeq" id="WP_343955731.1">
    <property type="nucleotide sequence ID" value="NZ_BAAAMN010000005.1"/>
</dbReference>
<name>A0ABN2U059_9MICC</name>
<dbReference type="InterPro" id="IPR001647">
    <property type="entry name" value="HTH_TetR"/>
</dbReference>
<reference evidence="7 8" key="1">
    <citation type="journal article" date="2019" name="Int. J. Syst. Evol. Microbiol.">
        <title>The Global Catalogue of Microorganisms (GCM) 10K type strain sequencing project: providing services to taxonomists for standard genome sequencing and annotation.</title>
        <authorList>
            <consortium name="The Broad Institute Genomics Platform"/>
            <consortium name="The Broad Institute Genome Sequencing Center for Infectious Disease"/>
            <person name="Wu L."/>
            <person name="Ma J."/>
        </authorList>
    </citation>
    <scope>NUCLEOTIDE SEQUENCE [LARGE SCALE GENOMIC DNA]</scope>
    <source>
        <strain evidence="7 8">JCM 13595</strain>
    </source>
</reference>
<evidence type="ECO:0000256" key="5">
    <source>
        <dbReference type="PROSITE-ProRule" id="PRU00335"/>
    </source>
</evidence>
<keyword evidence="2" id="KW-0805">Transcription regulation</keyword>
<feature type="DNA-binding region" description="H-T-H motif" evidence="5">
    <location>
        <begin position="31"/>
        <end position="50"/>
    </location>
</feature>
<keyword evidence="1" id="KW-0678">Repressor</keyword>
<sequence>MPKVVDHEQRRQKLAETVWHITANRGLDAVTLRAVASESNVSMGTVQHYFGTKDQMILFACQYMIDLANSGASNSLTESQEPDHPRTVIRTVMHQTLPLDEAQRIGSSVWLAFVARSAVDADLATLIRDAWAGLHELIAGQLHVAQAIHQVSSEFATDREAMTLVAVTDGLVSHLLVGHYSADEALAVVEDHLDRIFSPHSARSGVLGSAAQEH</sequence>
<keyword evidence="8" id="KW-1185">Reference proteome</keyword>
<accession>A0ABN2U059</accession>
<dbReference type="PANTHER" id="PTHR30055">
    <property type="entry name" value="HTH-TYPE TRANSCRIPTIONAL REGULATOR RUTR"/>
    <property type="match status" value="1"/>
</dbReference>
<dbReference type="Pfam" id="PF13977">
    <property type="entry name" value="TetR_C_6"/>
    <property type="match status" value="1"/>
</dbReference>
<dbReference type="SUPFAM" id="SSF46689">
    <property type="entry name" value="Homeodomain-like"/>
    <property type="match status" value="1"/>
</dbReference>
<dbReference type="EMBL" id="BAAAMN010000005">
    <property type="protein sequence ID" value="GAA2025925.1"/>
    <property type="molecule type" value="Genomic_DNA"/>
</dbReference>
<dbReference type="InterPro" id="IPR009057">
    <property type="entry name" value="Homeodomain-like_sf"/>
</dbReference>